<gene>
    <name evidence="1" type="ORF">GCM10007147_31090</name>
</gene>
<organism evidence="1 2">
    <name type="scientific">Nocardiopsis kunsanensis</name>
    <dbReference type="NCBI Taxonomy" id="141693"/>
    <lineage>
        <taxon>Bacteria</taxon>
        <taxon>Bacillati</taxon>
        <taxon>Actinomycetota</taxon>
        <taxon>Actinomycetes</taxon>
        <taxon>Streptosporangiales</taxon>
        <taxon>Nocardiopsidaceae</taxon>
        <taxon>Nocardiopsis</taxon>
    </lineage>
</organism>
<evidence type="ECO:0000313" key="2">
    <source>
        <dbReference type="Proteomes" id="UP000654947"/>
    </source>
</evidence>
<dbReference type="AlphaFoldDB" id="A0A918XF95"/>
<dbReference type="InterPro" id="IPR024072">
    <property type="entry name" value="DHFR-like_dom_sf"/>
</dbReference>
<evidence type="ECO:0008006" key="3">
    <source>
        <dbReference type="Google" id="ProtNLM"/>
    </source>
</evidence>
<reference evidence="1 2" key="1">
    <citation type="journal article" date="2014" name="Int. J. Syst. Evol. Microbiol.">
        <title>Complete genome sequence of Corynebacterium casei LMG S-19264T (=DSM 44701T), isolated from a smear-ripened cheese.</title>
        <authorList>
            <consortium name="US DOE Joint Genome Institute (JGI-PGF)"/>
            <person name="Walter F."/>
            <person name="Albersmeier A."/>
            <person name="Kalinowski J."/>
            <person name="Ruckert C."/>
        </authorList>
    </citation>
    <scope>NUCLEOTIDE SEQUENCE [LARGE SCALE GENOMIC DNA]</scope>
    <source>
        <strain evidence="1 2">KCTC 19473</strain>
    </source>
</reference>
<keyword evidence="2" id="KW-1185">Reference proteome</keyword>
<dbReference type="SUPFAM" id="SSF53597">
    <property type="entry name" value="Dihydrofolate reductase-like"/>
    <property type="match status" value="1"/>
</dbReference>
<evidence type="ECO:0000313" key="1">
    <source>
        <dbReference type="EMBL" id="GHD29828.1"/>
    </source>
</evidence>
<dbReference type="Proteomes" id="UP000654947">
    <property type="component" value="Unassembled WGS sequence"/>
</dbReference>
<dbReference type="Gene3D" id="3.40.430.10">
    <property type="entry name" value="Dihydrofolate Reductase, subunit A"/>
    <property type="match status" value="1"/>
</dbReference>
<protein>
    <recommendedName>
        <fullName evidence="3">Bacterial bifunctional deaminase-reductase C-terminal domain-containing protein</fullName>
    </recommendedName>
</protein>
<proteinExistence type="predicted"/>
<dbReference type="EMBL" id="BMXL01000017">
    <property type="protein sequence ID" value="GHD29828.1"/>
    <property type="molecule type" value="Genomic_DNA"/>
</dbReference>
<sequence>MFVFPVVLGGGTPFFPGLERPIGLHPAETRTFGSGVVYLSYRI</sequence>
<accession>A0A918XF95</accession>
<comment type="caution">
    <text evidence="1">The sequence shown here is derived from an EMBL/GenBank/DDBJ whole genome shotgun (WGS) entry which is preliminary data.</text>
</comment>
<name>A0A918XF95_9ACTN</name>